<evidence type="ECO:0000313" key="2">
    <source>
        <dbReference type="EMBL" id="MBB5716164.1"/>
    </source>
</evidence>
<evidence type="ECO:0000313" key="3">
    <source>
        <dbReference type="Proteomes" id="UP000546200"/>
    </source>
</evidence>
<gene>
    <name evidence="2" type="ORF">FHS94_003024</name>
</gene>
<dbReference type="AlphaFoldDB" id="A0A7W9EVC0"/>
<evidence type="ECO:0000256" key="1">
    <source>
        <dbReference type="SAM" id="MobiDB-lite"/>
    </source>
</evidence>
<feature type="region of interest" description="Disordered" evidence="1">
    <location>
        <begin position="38"/>
        <end position="80"/>
    </location>
</feature>
<protein>
    <submittedName>
        <fullName evidence="2">Uncharacterized protein</fullName>
    </submittedName>
</protein>
<keyword evidence="3" id="KW-1185">Reference proteome</keyword>
<sequence>MTDPNATTTPAPDNFGDLPMQPTGSGVADLEIAYEQMKLAEGDEEGSTGLEATAPAAAIDAADVPTEGGEDKVESAAHPS</sequence>
<feature type="compositionally biased region" description="Low complexity" evidence="1">
    <location>
        <begin position="52"/>
        <end position="66"/>
    </location>
</feature>
<feature type="compositionally biased region" description="Basic and acidic residues" evidence="1">
    <location>
        <begin position="69"/>
        <end position="80"/>
    </location>
</feature>
<dbReference type="Proteomes" id="UP000546200">
    <property type="component" value="Unassembled WGS sequence"/>
</dbReference>
<accession>A0A7W9EVC0</accession>
<comment type="caution">
    <text evidence="2">The sequence shown here is derived from an EMBL/GenBank/DDBJ whole genome shotgun (WGS) entry which is preliminary data.</text>
</comment>
<name>A0A7W9EVC0_9SPHN</name>
<feature type="compositionally biased region" description="Low complexity" evidence="1">
    <location>
        <begin position="1"/>
        <end position="14"/>
    </location>
</feature>
<dbReference type="RefSeq" id="WP_184059183.1">
    <property type="nucleotide sequence ID" value="NZ_JACIJK010000009.1"/>
</dbReference>
<organism evidence="2 3">
    <name type="scientific">Sphingomonas aerophila</name>
    <dbReference type="NCBI Taxonomy" id="1344948"/>
    <lineage>
        <taxon>Bacteria</taxon>
        <taxon>Pseudomonadati</taxon>
        <taxon>Pseudomonadota</taxon>
        <taxon>Alphaproteobacteria</taxon>
        <taxon>Sphingomonadales</taxon>
        <taxon>Sphingomonadaceae</taxon>
        <taxon>Sphingomonas</taxon>
    </lineage>
</organism>
<feature type="region of interest" description="Disordered" evidence="1">
    <location>
        <begin position="1"/>
        <end position="26"/>
    </location>
</feature>
<proteinExistence type="predicted"/>
<dbReference type="EMBL" id="JACIJK010000009">
    <property type="protein sequence ID" value="MBB5716164.1"/>
    <property type="molecule type" value="Genomic_DNA"/>
</dbReference>
<reference evidence="2 3" key="1">
    <citation type="submission" date="2020-08" db="EMBL/GenBank/DDBJ databases">
        <title>Genomic Encyclopedia of Type Strains, Phase IV (KMG-IV): sequencing the most valuable type-strain genomes for metagenomic binning, comparative biology and taxonomic classification.</title>
        <authorList>
            <person name="Goeker M."/>
        </authorList>
    </citation>
    <scope>NUCLEOTIDE SEQUENCE [LARGE SCALE GENOMIC DNA]</scope>
    <source>
        <strain evidence="2 3">DSM 100044</strain>
    </source>
</reference>